<dbReference type="PANTHER" id="PTHR43792">
    <property type="entry name" value="GNAT FAMILY, PUTATIVE (AFU_ORTHOLOGUE AFUA_3G00765)-RELATED-RELATED"/>
    <property type="match status" value="1"/>
</dbReference>
<dbReference type="EMBL" id="JBHRTD010000006">
    <property type="protein sequence ID" value="MFC3137833.1"/>
    <property type="molecule type" value="Genomic_DNA"/>
</dbReference>
<keyword evidence="2" id="KW-0808">Transferase</keyword>
<feature type="domain" description="N-acetyltransferase" evidence="1">
    <location>
        <begin position="20"/>
        <end position="177"/>
    </location>
</feature>
<dbReference type="SUPFAM" id="SSF55729">
    <property type="entry name" value="Acyl-CoA N-acyltransferases (Nat)"/>
    <property type="match status" value="1"/>
</dbReference>
<dbReference type="PROSITE" id="PS51186">
    <property type="entry name" value="GNAT"/>
    <property type="match status" value="1"/>
</dbReference>
<dbReference type="InterPro" id="IPR051531">
    <property type="entry name" value="N-acetyltransferase"/>
</dbReference>
<dbReference type="GO" id="GO:0016746">
    <property type="term" value="F:acyltransferase activity"/>
    <property type="evidence" value="ECO:0007669"/>
    <property type="project" value="UniProtKB-KW"/>
</dbReference>
<reference evidence="3" key="1">
    <citation type="journal article" date="2019" name="Int. J. Syst. Evol. Microbiol.">
        <title>The Global Catalogue of Microorganisms (GCM) 10K type strain sequencing project: providing services to taxonomists for standard genome sequencing and annotation.</title>
        <authorList>
            <consortium name="The Broad Institute Genomics Platform"/>
            <consortium name="The Broad Institute Genome Sequencing Center for Infectious Disease"/>
            <person name="Wu L."/>
            <person name="Ma J."/>
        </authorList>
    </citation>
    <scope>NUCLEOTIDE SEQUENCE [LARGE SCALE GENOMIC DNA]</scope>
    <source>
        <strain evidence="3">KCTC 52277</strain>
    </source>
</reference>
<dbReference type="InterPro" id="IPR016181">
    <property type="entry name" value="Acyl_CoA_acyltransferase"/>
</dbReference>
<dbReference type="InterPro" id="IPR000182">
    <property type="entry name" value="GNAT_dom"/>
</dbReference>
<comment type="caution">
    <text evidence="2">The sequence shown here is derived from an EMBL/GenBank/DDBJ whole genome shotgun (WGS) entry which is preliminary data.</text>
</comment>
<sequence>MDQIMTTSETNSRYFNTPRLLIRAMAKQDEALFCELFCSERIMANIDDTFGLDRAKNAFKCTLRESDKPDSSTLCWVISYGGQEVGLVSLNNICTGAGADVGIMLLKVGQGNQLADEAIDWLAKYAFGELGLNCLHAEFTAKNLATKRITRKFGFTNPHQHPEKRAWQQCILQKRDFKSMF</sequence>
<dbReference type="Pfam" id="PF13302">
    <property type="entry name" value="Acetyltransf_3"/>
    <property type="match status" value="1"/>
</dbReference>
<organism evidence="2 3">
    <name type="scientific">Shewanella submarina</name>
    <dbReference type="NCBI Taxonomy" id="2016376"/>
    <lineage>
        <taxon>Bacteria</taxon>
        <taxon>Pseudomonadati</taxon>
        <taxon>Pseudomonadota</taxon>
        <taxon>Gammaproteobacteria</taxon>
        <taxon>Alteromonadales</taxon>
        <taxon>Shewanellaceae</taxon>
        <taxon>Shewanella</taxon>
    </lineage>
</organism>
<evidence type="ECO:0000313" key="2">
    <source>
        <dbReference type="EMBL" id="MFC3137833.1"/>
    </source>
</evidence>
<keyword evidence="2" id="KW-0012">Acyltransferase</keyword>
<evidence type="ECO:0000313" key="3">
    <source>
        <dbReference type="Proteomes" id="UP001595621"/>
    </source>
</evidence>
<evidence type="ECO:0000259" key="1">
    <source>
        <dbReference type="PROSITE" id="PS51186"/>
    </source>
</evidence>
<accession>A0ABV7GAY2</accession>
<dbReference type="RefSeq" id="WP_248934958.1">
    <property type="nucleotide sequence ID" value="NZ_JAKILF010000002.1"/>
</dbReference>
<dbReference type="Proteomes" id="UP001595621">
    <property type="component" value="Unassembled WGS sequence"/>
</dbReference>
<dbReference type="Gene3D" id="3.40.630.30">
    <property type="match status" value="1"/>
</dbReference>
<name>A0ABV7GAY2_9GAMM</name>
<protein>
    <submittedName>
        <fullName evidence="2">GNAT family N-acetyltransferase</fullName>
        <ecNumber evidence="2">2.3.-.-</ecNumber>
    </submittedName>
</protein>
<proteinExistence type="predicted"/>
<gene>
    <name evidence="2" type="ORF">ACFOE0_06455</name>
</gene>
<dbReference type="EC" id="2.3.-.-" evidence="2"/>
<keyword evidence="3" id="KW-1185">Reference proteome</keyword>